<dbReference type="PATRIC" id="fig|1086011.3.peg.3257"/>
<protein>
    <submittedName>
        <fullName evidence="1">Uncharacterized protein</fullName>
    </submittedName>
</protein>
<dbReference type="AlphaFoldDB" id="H7FVZ9"/>
<keyword evidence="2" id="KW-1185">Reference proteome</keyword>
<dbReference type="STRING" id="1086011.HJ01_03325"/>
<reference evidence="1 2" key="1">
    <citation type="journal article" date="2014" name="Acta Crystallogr. D">
        <title>Structure-based characterization and antifreeze properties of a hyperactive ice-binding protein from the Antarctic bacterium Flavobacterium frigoris PS1.</title>
        <authorList>
            <person name="Do H."/>
            <person name="Kim S.J."/>
            <person name="Kim H.J."/>
            <person name="Lee J.H."/>
        </authorList>
    </citation>
    <scope>NUCLEOTIDE SEQUENCE [LARGE SCALE GENOMIC DNA]</scope>
    <source>
        <strain evidence="1 2">PS1</strain>
    </source>
</reference>
<dbReference type="Gene3D" id="3.90.550.10">
    <property type="entry name" value="Spore Coat Polysaccharide Biosynthesis Protein SpsA, Chain A"/>
    <property type="match status" value="1"/>
</dbReference>
<accession>H7FVZ9</accession>
<evidence type="ECO:0000313" key="2">
    <source>
        <dbReference type="Proteomes" id="UP000005566"/>
    </source>
</evidence>
<proteinExistence type="predicted"/>
<evidence type="ECO:0000313" key="1">
    <source>
        <dbReference type="EMBL" id="EIA07320.1"/>
    </source>
</evidence>
<dbReference type="EMBL" id="AHKF01000030">
    <property type="protein sequence ID" value="EIA07320.1"/>
    <property type="molecule type" value="Genomic_DNA"/>
</dbReference>
<comment type="caution">
    <text evidence="1">The sequence shown here is derived from an EMBL/GenBank/DDBJ whole genome shotgun (WGS) entry which is preliminary data.</text>
</comment>
<sequence length="62" mass="7475">MKQIDTFTPEEDTIIDFSMFDALQAGFGKFVFIIRRSFENFLILSVFQKVKFRPRFFNFHSK</sequence>
<gene>
    <name evidence="1" type="ORF">HJ01_03325</name>
</gene>
<dbReference type="InterPro" id="IPR029044">
    <property type="entry name" value="Nucleotide-diphossugar_trans"/>
</dbReference>
<dbReference type="Proteomes" id="UP000005566">
    <property type="component" value="Unassembled WGS sequence"/>
</dbReference>
<name>H7FVZ9_FLAFP</name>
<organism evidence="1 2">
    <name type="scientific">Flavobacterium frigoris (strain PS1)</name>
    <dbReference type="NCBI Taxonomy" id="1086011"/>
    <lineage>
        <taxon>Bacteria</taxon>
        <taxon>Pseudomonadati</taxon>
        <taxon>Bacteroidota</taxon>
        <taxon>Flavobacteriia</taxon>
        <taxon>Flavobacteriales</taxon>
        <taxon>Flavobacteriaceae</taxon>
        <taxon>Flavobacterium</taxon>
    </lineage>
</organism>